<dbReference type="InterPro" id="IPR000569">
    <property type="entry name" value="HECT_dom"/>
</dbReference>
<evidence type="ECO:0000256" key="4">
    <source>
        <dbReference type="ARBA" id="ARBA00022679"/>
    </source>
</evidence>
<feature type="domain" description="HECT" evidence="9">
    <location>
        <begin position="296"/>
        <end position="634"/>
    </location>
</feature>
<dbReference type="EC" id="2.3.2.26" evidence="3"/>
<dbReference type="InParanoid" id="K3WL09"/>
<feature type="transmembrane region" description="Helical" evidence="8">
    <location>
        <begin position="6"/>
        <end position="25"/>
    </location>
</feature>
<dbReference type="OMA" id="ETERWEC"/>
<dbReference type="FunFam" id="3.30.2160.10:FF:000001">
    <property type="entry name" value="E3 ubiquitin-protein ligase NEDD4-like"/>
    <property type="match status" value="1"/>
</dbReference>
<dbReference type="SMART" id="SM00119">
    <property type="entry name" value="HECTc"/>
    <property type="match status" value="1"/>
</dbReference>
<name>K3WL09_GLOUD</name>
<dbReference type="EnsemblProtists" id="PYU1_T005651">
    <property type="protein sequence ID" value="PYU1_T005651"/>
    <property type="gene ID" value="PYU1_G005640"/>
</dbReference>
<comment type="pathway">
    <text evidence="2">Protein modification; protein ubiquitination.</text>
</comment>
<sequence length="634" mass="71974">MVSSTTIVAGNLAWCVPLVVVLIYLTKRLATNKRFVACQVPLLSEDNLVDHRIDAAKREAEHGYLSCTVCGFENFTRSHHCAICGAKCFDTGEDDEDAVVHMLLSPSRELTPLQRRAREWARKLDLQGRLFWYRNAMDDNRHGSLFPGYTVRFREEPESVEVHEKELTEKSVAEINLREGNDSKETSIEIPAAQAETLETNKPGFDVSTLTYEVVDAAHTVFDDEGEAESSPDSTALDETRKHEVEISEKDFPAKFAHFVTSAAVLLVPASIKHLKLSVHRAYVLEESMELLSCIQVEHVRAAMRINFLEESGVDAGGLHREWLMLLNDMLFSPELGLFKCTSRQDQTYFINPTSQYDNGDDHLIYFYGTGRLVGRALLDGAVLHSNFCVPLLKLILGVPVGFSDLEYYDAQLYSNLVWMLENDNVEVLGLDFSVSEQVGDQVVVTELVPRGREIPVTDANKYEYLDRRFRHLIIDSVAPQLSVFLKGIYEVIPHQLLKLFDYEELNYLLCGTGEIDVDDWERHTRISMNLEDNKRVVKWFWEIVRAMSGEYRCRLLQFATGCSRVPIVGFKGLTSYDGRLCLFTLKGVAFENEGYIRSHACFNMLELPLYKTKKAMQTILDAILEDVVGFTTV</sequence>
<keyword evidence="4" id="KW-0808">Transferase</keyword>
<evidence type="ECO:0000256" key="7">
    <source>
        <dbReference type="SAM" id="MobiDB-lite"/>
    </source>
</evidence>
<dbReference type="AlphaFoldDB" id="K3WL09"/>
<keyword evidence="8" id="KW-1133">Transmembrane helix</keyword>
<keyword evidence="5 6" id="KW-0833">Ubl conjugation pathway</keyword>
<dbReference type="Proteomes" id="UP000019132">
    <property type="component" value="Unassembled WGS sequence"/>
</dbReference>
<evidence type="ECO:0000256" key="2">
    <source>
        <dbReference type="ARBA" id="ARBA00004906"/>
    </source>
</evidence>
<dbReference type="EMBL" id="GL376573">
    <property type="status" value="NOT_ANNOTATED_CDS"/>
    <property type="molecule type" value="Genomic_DNA"/>
</dbReference>
<protein>
    <recommendedName>
        <fullName evidence="3">HECT-type E3 ubiquitin transferase</fullName>
        <ecNumber evidence="3">2.3.2.26</ecNumber>
    </recommendedName>
</protein>
<reference evidence="11" key="1">
    <citation type="journal article" date="2010" name="Genome Biol.">
        <title>Genome sequence of the necrotrophic plant pathogen Pythium ultimum reveals original pathogenicity mechanisms and effector repertoire.</title>
        <authorList>
            <person name="Levesque C.A."/>
            <person name="Brouwer H."/>
            <person name="Cano L."/>
            <person name="Hamilton J.P."/>
            <person name="Holt C."/>
            <person name="Huitema E."/>
            <person name="Raffaele S."/>
            <person name="Robideau G.P."/>
            <person name="Thines M."/>
            <person name="Win J."/>
            <person name="Zerillo M.M."/>
            <person name="Beakes G.W."/>
            <person name="Boore J.L."/>
            <person name="Busam D."/>
            <person name="Dumas B."/>
            <person name="Ferriera S."/>
            <person name="Fuerstenberg S.I."/>
            <person name="Gachon C.M."/>
            <person name="Gaulin E."/>
            <person name="Govers F."/>
            <person name="Grenville-Briggs L."/>
            <person name="Horner N."/>
            <person name="Hostetler J."/>
            <person name="Jiang R.H."/>
            <person name="Johnson J."/>
            <person name="Krajaejun T."/>
            <person name="Lin H."/>
            <person name="Meijer H.J."/>
            <person name="Moore B."/>
            <person name="Morris P."/>
            <person name="Phuntmart V."/>
            <person name="Puiu D."/>
            <person name="Shetty J."/>
            <person name="Stajich J.E."/>
            <person name="Tripathy S."/>
            <person name="Wawra S."/>
            <person name="van West P."/>
            <person name="Whitty B.R."/>
            <person name="Coutinho P.M."/>
            <person name="Henrissat B."/>
            <person name="Martin F."/>
            <person name="Thomas P.D."/>
            <person name="Tyler B.M."/>
            <person name="De Vries R.P."/>
            <person name="Kamoun S."/>
            <person name="Yandell M."/>
            <person name="Tisserat N."/>
            <person name="Buell C.R."/>
        </authorList>
    </citation>
    <scope>NUCLEOTIDE SEQUENCE</scope>
    <source>
        <strain evidence="11">DAOM:BR144</strain>
    </source>
</reference>
<dbReference type="Pfam" id="PF00632">
    <property type="entry name" value="HECT"/>
    <property type="match status" value="1"/>
</dbReference>
<reference evidence="11" key="2">
    <citation type="submission" date="2010-04" db="EMBL/GenBank/DDBJ databases">
        <authorList>
            <person name="Buell R."/>
            <person name="Hamilton J."/>
            <person name="Hostetler J."/>
        </authorList>
    </citation>
    <scope>NUCLEOTIDE SEQUENCE [LARGE SCALE GENOMIC DNA]</scope>
    <source>
        <strain evidence="11">DAOM:BR144</strain>
    </source>
</reference>
<feature type="active site" description="Glycyl thioester intermediate" evidence="6">
    <location>
        <position position="602"/>
    </location>
</feature>
<organism evidence="10 11">
    <name type="scientific">Globisporangium ultimum (strain ATCC 200006 / CBS 805.95 / DAOM BR144)</name>
    <name type="common">Pythium ultimum</name>
    <dbReference type="NCBI Taxonomy" id="431595"/>
    <lineage>
        <taxon>Eukaryota</taxon>
        <taxon>Sar</taxon>
        <taxon>Stramenopiles</taxon>
        <taxon>Oomycota</taxon>
        <taxon>Peronosporomycetes</taxon>
        <taxon>Pythiales</taxon>
        <taxon>Pythiaceae</taxon>
        <taxon>Globisporangium</taxon>
    </lineage>
</organism>
<dbReference type="VEuPathDB" id="FungiDB:PYU1_G005640"/>
<evidence type="ECO:0000313" key="11">
    <source>
        <dbReference type="Proteomes" id="UP000019132"/>
    </source>
</evidence>
<dbReference type="CDD" id="cd00078">
    <property type="entry name" value="HECTc"/>
    <property type="match status" value="1"/>
</dbReference>
<evidence type="ECO:0000256" key="8">
    <source>
        <dbReference type="SAM" id="Phobius"/>
    </source>
</evidence>
<evidence type="ECO:0000256" key="1">
    <source>
        <dbReference type="ARBA" id="ARBA00000885"/>
    </source>
</evidence>
<dbReference type="GO" id="GO:0005737">
    <property type="term" value="C:cytoplasm"/>
    <property type="evidence" value="ECO:0007669"/>
    <property type="project" value="TreeGrafter"/>
</dbReference>
<reference evidence="10" key="3">
    <citation type="submission" date="2015-02" db="UniProtKB">
        <authorList>
            <consortium name="EnsemblProtists"/>
        </authorList>
    </citation>
    <scope>IDENTIFICATION</scope>
    <source>
        <strain evidence="10">DAOM BR144</strain>
    </source>
</reference>
<dbReference type="GO" id="GO:0061630">
    <property type="term" value="F:ubiquitin protein ligase activity"/>
    <property type="evidence" value="ECO:0007669"/>
    <property type="project" value="UniProtKB-EC"/>
</dbReference>
<dbReference type="FunFam" id="3.30.2410.10:FF:000009">
    <property type="entry name" value="Probable E3 ubiquitin-protein ligase HECTD2"/>
    <property type="match status" value="1"/>
</dbReference>
<dbReference type="PANTHER" id="PTHR11254">
    <property type="entry name" value="HECT DOMAIN UBIQUITIN-PROTEIN LIGASE"/>
    <property type="match status" value="1"/>
</dbReference>
<dbReference type="STRING" id="431595.K3WL09"/>
<dbReference type="Gene3D" id="3.90.1750.10">
    <property type="entry name" value="Hect, E3 ligase catalytic domains"/>
    <property type="match status" value="1"/>
</dbReference>
<comment type="catalytic activity">
    <reaction evidence="1">
        <text>S-ubiquitinyl-[E2 ubiquitin-conjugating enzyme]-L-cysteine + [acceptor protein]-L-lysine = [E2 ubiquitin-conjugating enzyme]-L-cysteine + N(6)-ubiquitinyl-[acceptor protein]-L-lysine.</text>
        <dbReference type="EC" id="2.3.2.26"/>
    </reaction>
</comment>
<keyword evidence="11" id="KW-1185">Reference proteome</keyword>
<dbReference type="InterPro" id="IPR050409">
    <property type="entry name" value="E3_ubiq-protein_ligase"/>
</dbReference>
<dbReference type="GO" id="GO:0016567">
    <property type="term" value="P:protein ubiquitination"/>
    <property type="evidence" value="ECO:0007669"/>
    <property type="project" value="TreeGrafter"/>
</dbReference>
<dbReference type="HOGENOM" id="CLU_002173_10_0_1"/>
<dbReference type="eggNOG" id="KOG0940">
    <property type="taxonomic scope" value="Eukaryota"/>
</dbReference>
<dbReference type="GO" id="GO:0006511">
    <property type="term" value="P:ubiquitin-dependent protein catabolic process"/>
    <property type="evidence" value="ECO:0007669"/>
    <property type="project" value="TreeGrafter"/>
</dbReference>
<keyword evidence="8" id="KW-0812">Transmembrane</keyword>
<dbReference type="Gene3D" id="3.30.2410.10">
    <property type="entry name" value="Hect, E3 ligase catalytic domain"/>
    <property type="match status" value="1"/>
</dbReference>
<evidence type="ECO:0000259" key="9">
    <source>
        <dbReference type="PROSITE" id="PS50237"/>
    </source>
</evidence>
<evidence type="ECO:0000256" key="5">
    <source>
        <dbReference type="ARBA" id="ARBA00022786"/>
    </source>
</evidence>
<proteinExistence type="predicted"/>
<accession>K3WL09</accession>
<evidence type="ECO:0000313" key="10">
    <source>
        <dbReference type="EnsemblProtists" id="PYU1_T005651"/>
    </source>
</evidence>
<feature type="region of interest" description="Disordered" evidence="7">
    <location>
        <begin position="223"/>
        <end position="242"/>
    </location>
</feature>
<dbReference type="PANTHER" id="PTHR11254:SF440">
    <property type="entry name" value="E3 UBIQUITIN-PROTEIN LIGASE NEDD-4"/>
    <property type="match status" value="1"/>
</dbReference>
<evidence type="ECO:0000256" key="6">
    <source>
        <dbReference type="PROSITE-ProRule" id="PRU00104"/>
    </source>
</evidence>
<dbReference type="InterPro" id="IPR035983">
    <property type="entry name" value="Hect_E3_ubiquitin_ligase"/>
</dbReference>
<evidence type="ECO:0000256" key="3">
    <source>
        <dbReference type="ARBA" id="ARBA00012485"/>
    </source>
</evidence>
<dbReference type="SUPFAM" id="SSF56204">
    <property type="entry name" value="Hect, E3 ligase catalytic domain"/>
    <property type="match status" value="1"/>
</dbReference>
<dbReference type="Gene3D" id="3.30.2160.10">
    <property type="entry name" value="Hect, E3 ligase catalytic domain"/>
    <property type="match status" value="1"/>
</dbReference>
<dbReference type="PROSITE" id="PS50237">
    <property type="entry name" value="HECT"/>
    <property type="match status" value="1"/>
</dbReference>
<keyword evidence="8" id="KW-0472">Membrane</keyword>